<feature type="signal peptide" evidence="1">
    <location>
        <begin position="1"/>
        <end position="20"/>
    </location>
</feature>
<feature type="domain" description="Pyrrolo-quinoline quinone repeat" evidence="2">
    <location>
        <begin position="199"/>
        <end position="342"/>
    </location>
</feature>
<evidence type="ECO:0000313" key="3">
    <source>
        <dbReference type="EMBL" id="APB00479.1"/>
    </source>
</evidence>
<dbReference type="Gene3D" id="2.130.10.10">
    <property type="entry name" value="YVTN repeat-like/Quinoprotein amine dehydrogenase"/>
    <property type="match status" value="2"/>
</dbReference>
<reference evidence="3 4" key="1">
    <citation type="submission" date="2016-10" db="EMBL/GenBank/DDBJ databases">
        <title>Genome sequence of Nocardia seriolae strain EM150506, isolated from Anguila japonica.</title>
        <authorList>
            <person name="Han H.-J."/>
        </authorList>
    </citation>
    <scope>NUCLEOTIDE SEQUENCE [LARGE SCALE GENOMIC DNA]</scope>
    <source>
        <strain evidence="3 4">EM150506</strain>
    </source>
</reference>
<feature type="domain" description="Pyrrolo-quinoline quinone repeat" evidence="2">
    <location>
        <begin position="62"/>
        <end position="154"/>
    </location>
</feature>
<dbReference type="AlphaFoldDB" id="A0ABC8B1W8"/>
<dbReference type="Proteomes" id="UP000180166">
    <property type="component" value="Chromosome"/>
</dbReference>
<dbReference type="InterPro" id="IPR002372">
    <property type="entry name" value="PQQ_rpt_dom"/>
</dbReference>
<dbReference type="EMBL" id="CP017839">
    <property type="protein sequence ID" value="APB00479.1"/>
    <property type="molecule type" value="Genomic_DNA"/>
</dbReference>
<dbReference type="PROSITE" id="PS51257">
    <property type="entry name" value="PROKAR_LIPOPROTEIN"/>
    <property type="match status" value="1"/>
</dbReference>
<dbReference type="Pfam" id="PF13360">
    <property type="entry name" value="PQQ_2"/>
    <property type="match status" value="2"/>
</dbReference>
<dbReference type="GeneID" id="93373667"/>
<proteinExistence type="predicted"/>
<dbReference type="KEGG" id="nsr:NS506_06443"/>
<keyword evidence="1" id="KW-0732">Signal</keyword>
<accession>A0ABC8B1W8</accession>
<dbReference type="InterPro" id="IPR011047">
    <property type="entry name" value="Quinoprotein_ADH-like_sf"/>
</dbReference>
<sequence length="393" mass="41406">MDFKIAVRAALAAAVLVVVAGCGAHDSHARPGDPNLAAAKELHLDANEARDAIATGVFTLANGRIDGLDVASGHKLWSIQPSGAPIDTEKFQVLDSGRVLLVGNRKTPGRTAYDTATGAQLWSTPAEEWRENDHSSGQFVHSDPRTGAQLWTVDPATLGCATPIAKDLDFLKDPNGVGFTDESGVEMFRCQASGGLFVIGGLDAATGATIWRRDVPDRLGYLHSVSGPGHIAIIASGNTLETVDTATGRSLGSHAGVVQDTFRLPLSDGSAMLLKGEELSAVREIRLEEPDGRARWTVPIKADGEQVDTNPAGIGNTILTTMSQRSDSKTWLVAFDAKTGKRTVVIAEGPTAAGEKPILTMPLDTSLLNVYPASWGVMVADRKGAYAVIPAVR</sequence>
<dbReference type="SUPFAM" id="SSF50998">
    <property type="entry name" value="Quinoprotein alcohol dehydrogenase-like"/>
    <property type="match status" value="1"/>
</dbReference>
<evidence type="ECO:0000259" key="2">
    <source>
        <dbReference type="Pfam" id="PF13360"/>
    </source>
</evidence>
<name>A0ABC8B1W8_9NOCA</name>
<dbReference type="RefSeq" id="WP_071344441.1">
    <property type="nucleotide sequence ID" value="NZ_BAAARX010000002.1"/>
</dbReference>
<evidence type="ECO:0000256" key="1">
    <source>
        <dbReference type="SAM" id="SignalP"/>
    </source>
</evidence>
<dbReference type="InterPro" id="IPR015943">
    <property type="entry name" value="WD40/YVTN_repeat-like_dom_sf"/>
</dbReference>
<organism evidence="3 4">
    <name type="scientific">Nocardia seriolae</name>
    <dbReference type="NCBI Taxonomy" id="37332"/>
    <lineage>
        <taxon>Bacteria</taxon>
        <taxon>Bacillati</taxon>
        <taxon>Actinomycetota</taxon>
        <taxon>Actinomycetes</taxon>
        <taxon>Mycobacteriales</taxon>
        <taxon>Nocardiaceae</taxon>
        <taxon>Nocardia</taxon>
    </lineage>
</organism>
<gene>
    <name evidence="3" type="ORF">NS506_06443</name>
</gene>
<protein>
    <recommendedName>
        <fullName evidence="2">Pyrrolo-quinoline quinone repeat domain-containing protein</fullName>
    </recommendedName>
</protein>
<evidence type="ECO:0000313" key="4">
    <source>
        <dbReference type="Proteomes" id="UP000180166"/>
    </source>
</evidence>
<feature type="chain" id="PRO_5044757171" description="Pyrrolo-quinoline quinone repeat domain-containing protein" evidence="1">
    <location>
        <begin position="21"/>
        <end position="393"/>
    </location>
</feature>